<keyword evidence="6" id="KW-1185">Reference proteome</keyword>
<dbReference type="AlphaFoldDB" id="A0A103NSS9"/>
<dbReference type="Gramene" id="KVG17891">
    <property type="protein sequence ID" value="KVG17891"/>
    <property type="gene ID" value="Ccrd_026544"/>
</dbReference>
<evidence type="ECO:0000259" key="4">
    <source>
        <dbReference type="Pfam" id="PF14432"/>
    </source>
</evidence>
<dbReference type="Pfam" id="PF01535">
    <property type="entry name" value="PPR"/>
    <property type="match status" value="7"/>
</dbReference>
<dbReference type="Pfam" id="PF14432">
    <property type="entry name" value="DYW_deaminase"/>
    <property type="match status" value="1"/>
</dbReference>
<feature type="repeat" description="PPR" evidence="3">
    <location>
        <begin position="262"/>
        <end position="297"/>
    </location>
</feature>
<evidence type="ECO:0000313" key="5">
    <source>
        <dbReference type="EMBL" id="KVG17891.1"/>
    </source>
</evidence>
<dbReference type="NCBIfam" id="TIGR00756">
    <property type="entry name" value="PPR"/>
    <property type="match status" value="2"/>
</dbReference>
<dbReference type="PANTHER" id="PTHR47926">
    <property type="entry name" value="PENTATRICOPEPTIDE REPEAT-CONTAINING PROTEIN"/>
    <property type="match status" value="1"/>
</dbReference>
<protein>
    <submittedName>
        <fullName evidence="5">Pentatricopeptide repeat-containing protein</fullName>
    </submittedName>
</protein>
<dbReference type="Gene3D" id="1.25.40.10">
    <property type="entry name" value="Tetratricopeptide repeat domain"/>
    <property type="match status" value="3"/>
</dbReference>
<reference evidence="5 6" key="1">
    <citation type="journal article" date="2016" name="Sci. Rep.">
        <title>The genome sequence of the outbreeding globe artichoke constructed de novo incorporating a phase-aware low-pass sequencing strategy of F1 progeny.</title>
        <authorList>
            <person name="Scaglione D."/>
            <person name="Reyes-Chin-Wo S."/>
            <person name="Acquadro A."/>
            <person name="Froenicke L."/>
            <person name="Portis E."/>
            <person name="Beitel C."/>
            <person name="Tirone M."/>
            <person name="Mauro R."/>
            <person name="Lo Monaco A."/>
            <person name="Mauromicale G."/>
            <person name="Faccioli P."/>
            <person name="Cattivelli L."/>
            <person name="Rieseberg L."/>
            <person name="Michelmore R."/>
            <person name="Lanteri S."/>
        </authorList>
    </citation>
    <scope>NUCLEOTIDE SEQUENCE [LARGE SCALE GENOMIC DNA]</scope>
    <source>
        <strain evidence="5">2C</strain>
    </source>
</reference>
<sequence>MDAISWSMQAVSILDNFNRFSKYKISIGASSSNSRIRALKFTESASTQQVSDEMPLSTDSLAWNTVIQTHLGNLDYSKAVTTYHRMLSRGVRPDRHTLPRILSVSRLSGSLSLGKQLHGHAVKLGVSNDVYVTGALIQLYGHLDGNGAAKWVLDNSERKMSSVSWTLLAKLYIMQNKPALAIDLFNEMVESGAEIDPVSLTTAISACVLLKSLKVGRNIHQTARKHGLELDLLVSNSLMKMYIECGSIKDACWLFDQMPSRDAISWTSAIQGYVKNGLINEGLKLFRKMITDAKIKPDAVAISSILPACARMAAHKNGREIHGYLVRNTVPMNLKVENALIDMYAKSGCLEYASMIFLRMKSKDVVSWTVMILGYSLHGQGHLGVELFQKIPTIDIDEISYVTALFACCTACMVEEGMHYFNYIKSPKLVHCTLMVTLLARAGKFDEARAFVEERSIAKHAEVVRALIDGCRIHRNLSTGKRLIEQLCDLEPLNADNYVMMSNWYAQSGKQDMVDAWRETIRDMNLTPKIAYSWIEFRNKVHVFRTGDVSHPRSEGIYWELEFLMKNLEGKGFHWNPDFSFHDIDEERECVPIGHSELLAISFGLISIRSGTTVRVTKNLRVCHSCHEAAKYISKVVSREIILKDPNCFHHFKNGICSCQDLY</sequence>
<dbReference type="OMA" id="KKAYSWI"/>
<comment type="caution">
    <text evidence="5">The sequence shown here is derived from an EMBL/GenBank/DDBJ whole genome shotgun (WGS) entry which is preliminary data.</text>
</comment>
<dbReference type="InterPro" id="IPR011990">
    <property type="entry name" value="TPR-like_helical_dom_sf"/>
</dbReference>
<name>A0A103NSS9_CYNCS</name>
<dbReference type="GO" id="GO:0003723">
    <property type="term" value="F:RNA binding"/>
    <property type="evidence" value="ECO:0007669"/>
    <property type="project" value="InterPro"/>
</dbReference>
<dbReference type="FunFam" id="1.25.40.10:FF:000090">
    <property type="entry name" value="Pentatricopeptide repeat-containing protein, chloroplastic"/>
    <property type="match status" value="1"/>
</dbReference>
<feature type="repeat" description="PPR" evidence="3">
    <location>
        <begin position="161"/>
        <end position="195"/>
    </location>
</feature>
<dbReference type="GO" id="GO:0009451">
    <property type="term" value="P:RNA modification"/>
    <property type="evidence" value="ECO:0007669"/>
    <property type="project" value="InterPro"/>
</dbReference>
<dbReference type="PROSITE" id="PS51375">
    <property type="entry name" value="PPR"/>
    <property type="match status" value="4"/>
</dbReference>
<dbReference type="GO" id="GO:0008270">
    <property type="term" value="F:zinc ion binding"/>
    <property type="evidence" value="ECO:0007669"/>
    <property type="project" value="InterPro"/>
</dbReference>
<keyword evidence="2" id="KW-0677">Repeat</keyword>
<organism evidence="5 6">
    <name type="scientific">Cynara cardunculus var. scolymus</name>
    <name type="common">Globe artichoke</name>
    <name type="synonym">Cynara scolymus</name>
    <dbReference type="NCBI Taxonomy" id="59895"/>
    <lineage>
        <taxon>Eukaryota</taxon>
        <taxon>Viridiplantae</taxon>
        <taxon>Streptophyta</taxon>
        <taxon>Embryophyta</taxon>
        <taxon>Tracheophyta</taxon>
        <taxon>Spermatophyta</taxon>
        <taxon>Magnoliopsida</taxon>
        <taxon>eudicotyledons</taxon>
        <taxon>Gunneridae</taxon>
        <taxon>Pentapetalae</taxon>
        <taxon>asterids</taxon>
        <taxon>campanulids</taxon>
        <taxon>Asterales</taxon>
        <taxon>Asteraceae</taxon>
        <taxon>Carduoideae</taxon>
        <taxon>Cardueae</taxon>
        <taxon>Carduinae</taxon>
        <taxon>Cynara</taxon>
    </lineage>
</organism>
<dbReference type="FunFam" id="1.25.40.10:FF:000344">
    <property type="entry name" value="Pentatricopeptide repeat-containing protein"/>
    <property type="match status" value="1"/>
</dbReference>
<comment type="similarity">
    <text evidence="1">Belongs to the PPR family. PCMP-H subfamily.</text>
</comment>
<evidence type="ECO:0000256" key="2">
    <source>
        <dbReference type="ARBA" id="ARBA00022737"/>
    </source>
</evidence>
<dbReference type="InterPro" id="IPR032867">
    <property type="entry name" value="DYW_dom"/>
</dbReference>
<dbReference type="InterPro" id="IPR002885">
    <property type="entry name" value="PPR_rpt"/>
</dbReference>
<gene>
    <name evidence="5" type="ORF">Ccrd_026544</name>
</gene>
<dbReference type="Proteomes" id="UP000243975">
    <property type="component" value="Unassembled WGS sequence"/>
</dbReference>
<proteinExistence type="inferred from homology"/>
<feature type="domain" description="DYW" evidence="4">
    <location>
        <begin position="572"/>
        <end position="662"/>
    </location>
</feature>
<accession>A0A103NSS9</accession>
<evidence type="ECO:0000313" key="6">
    <source>
        <dbReference type="Proteomes" id="UP000243975"/>
    </source>
</evidence>
<evidence type="ECO:0000256" key="1">
    <source>
        <dbReference type="ARBA" id="ARBA00006643"/>
    </source>
</evidence>
<dbReference type="EMBL" id="LEKV01008510">
    <property type="protein sequence ID" value="KVG17891.1"/>
    <property type="molecule type" value="Genomic_DNA"/>
</dbReference>
<evidence type="ECO:0000256" key="3">
    <source>
        <dbReference type="PROSITE-ProRule" id="PRU00708"/>
    </source>
</evidence>
<dbReference type="InterPro" id="IPR046960">
    <property type="entry name" value="PPR_At4g14850-like_plant"/>
</dbReference>
<feature type="repeat" description="PPR" evidence="3">
    <location>
        <begin position="333"/>
        <end position="367"/>
    </location>
</feature>
<feature type="repeat" description="PPR" evidence="3">
    <location>
        <begin position="59"/>
        <end position="93"/>
    </location>
</feature>